<proteinExistence type="predicted"/>
<dbReference type="CDD" id="cd02440">
    <property type="entry name" value="AdoMet_MTases"/>
    <property type="match status" value="1"/>
</dbReference>
<organism evidence="3 4">
    <name type="scientific">Pandoraea cepalis</name>
    <dbReference type="NCBI Taxonomy" id="2508294"/>
    <lineage>
        <taxon>Bacteria</taxon>
        <taxon>Pseudomonadati</taxon>
        <taxon>Pseudomonadota</taxon>
        <taxon>Betaproteobacteria</taxon>
        <taxon>Burkholderiales</taxon>
        <taxon>Burkholderiaceae</taxon>
        <taxon>Pandoraea</taxon>
    </lineage>
</organism>
<dbReference type="GO" id="GO:0032259">
    <property type="term" value="P:methylation"/>
    <property type="evidence" value="ECO:0007669"/>
    <property type="project" value="UniProtKB-KW"/>
</dbReference>
<dbReference type="OrthoDB" id="9804312at2"/>
<evidence type="ECO:0000313" key="4">
    <source>
        <dbReference type="Proteomes" id="UP000384354"/>
    </source>
</evidence>
<gene>
    <name evidence="3" type="ORF">PCE31106_01810</name>
</gene>
<name>A0A5E4U4H0_9BURK</name>
<feature type="domain" description="Methyltransferase" evidence="2">
    <location>
        <begin position="39"/>
        <end position="123"/>
    </location>
</feature>
<dbReference type="RefSeq" id="WP_150563056.1">
    <property type="nucleotide sequence ID" value="NZ_CABPSL010000005.1"/>
</dbReference>
<dbReference type="SUPFAM" id="SSF53335">
    <property type="entry name" value="S-adenosyl-L-methionine-dependent methyltransferases"/>
    <property type="match status" value="1"/>
</dbReference>
<protein>
    <submittedName>
        <fullName evidence="3">SAM-dependent methyltransferase</fullName>
    </submittedName>
</protein>
<dbReference type="Proteomes" id="UP000384354">
    <property type="component" value="Unassembled WGS sequence"/>
</dbReference>
<dbReference type="InterPro" id="IPR029063">
    <property type="entry name" value="SAM-dependent_MTases_sf"/>
</dbReference>
<dbReference type="Gene3D" id="3.40.50.150">
    <property type="entry name" value="Vaccinia Virus protein VP39"/>
    <property type="match status" value="1"/>
</dbReference>
<evidence type="ECO:0000256" key="1">
    <source>
        <dbReference type="ARBA" id="ARBA00022679"/>
    </source>
</evidence>
<dbReference type="GO" id="GO:0008168">
    <property type="term" value="F:methyltransferase activity"/>
    <property type="evidence" value="ECO:0007669"/>
    <property type="project" value="UniProtKB-KW"/>
</dbReference>
<evidence type="ECO:0000313" key="3">
    <source>
        <dbReference type="EMBL" id="VVD94996.1"/>
    </source>
</evidence>
<keyword evidence="3" id="KW-0489">Methyltransferase</keyword>
<dbReference type="PANTHER" id="PTHR43861">
    <property type="entry name" value="TRANS-ACONITATE 2-METHYLTRANSFERASE-RELATED"/>
    <property type="match status" value="1"/>
</dbReference>
<reference evidence="3 4" key="1">
    <citation type="submission" date="2019-08" db="EMBL/GenBank/DDBJ databases">
        <authorList>
            <person name="Peeters C."/>
        </authorList>
    </citation>
    <scope>NUCLEOTIDE SEQUENCE [LARGE SCALE GENOMIC DNA]</scope>
    <source>
        <strain evidence="3 4">LMG 31106</strain>
    </source>
</reference>
<dbReference type="PANTHER" id="PTHR43861:SF3">
    <property type="entry name" value="PUTATIVE (AFU_ORTHOLOGUE AFUA_2G14390)-RELATED"/>
    <property type="match status" value="1"/>
</dbReference>
<accession>A0A5E4U4H0</accession>
<evidence type="ECO:0000259" key="2">
    <source>
        <dbReference type="Pfam" id="PF13649"/>
    </source>
</evidence>
<keyword evidence="1 3" id="KW-0808">Transferase</keyword>
<dbReference type="EMBL" id="CABPSL010000005">
    <property type="protein sequence ID" value="VVD94996.1"/>
    <property type="molecule type" value="Genomic_DNA"/>
</dbReference>
<dbReference type="Pfam" id="PF13649">
    <property type="entry name" value="Methyltransf_25"/>
    <property type="match status" value="1"/>
</dbReference>
<sequence>MTKALAPGVLHGGSAHGTGAPSPWLVRWAHLMPSGGRALDLACGQGRHARWLASRGMHVIAVDRDEAALATMSMLTNVTALTADLEGAPWPLAEGERFDAVIVTNYLHRPLFSRIAASVAPGGVLIYETFAQGNERYGKPSNPQFLLAPGELFDVAREAGLRVAGFEDVTLAAPRAACVQRVCATRAAPGENPGNAALYEPAAESATIHPYR</sequence>
<dbReference type="AlphaFoldDB" id="A0A5E4U4H0"/>
<dbReference type="InterPro" id="IPR041698">
    <property type="entry name" value="Methyltransf_25"/>
</dbReference>